<accession>A0A0E9RMS8</accession>
<protein>
    <submittedName>
        <fullName evidence="2">Uncharacterized protein</fullName>
    </submittedName>
</protein>
<reference evidence="2" key="2">
    <citation type="journal article" date="2015" name="Fish Shellfish Immunol.">
        <title>Early steps in the European eel (Anguilla anguilla)-Vibrio vulnificus interaction in the gills: Role of the RtxA13 toxin.</title>
        <authorList>
            <person name="Callol A."/>
            <person name="Pajuelo D."/>
            <person name="Ebbesson L."/>
            <person name="Teles M."/>
            <person name="MacKenzie S."/>
            <person name="Amaro C."/>
        </authorList>
    </citation>
    <scope>NUCLEOTIDE SEQUENCE</scope>
</reference>
<evidence type="ECO:0000313" key="2">
    <source>
        <dbReference type="EMBL" id="JAH29725.1"/>
    </source>
</evidence>
<dbReference type="EMBL" id="GBXM01078852">
    <property type="protein sequence ID" value="JAH29725.1"/>
    <property type="molecule type" value="Transcribed_RNA"/>
</dbReference>
<dbReference type="EMBL" id="GBXM01077751">
    <property type="protein sequence ID" value="JAH30826.1"/>
    <property type="molecule type" value="Transcribed_RNA"/>
</dbReference>
<keyword evidence="1" id="KW-0472">Membrane</keyword>
<sequence>MSNTGETTRRNLVVKIPFLCVYVCVRVCVFQGFCFIFQHMINILTEVLSLPKLNKLQDKDITAL</sequence>
<keyword evidence="1" id="KW-0812">Transmembrane</keyword>
<proteinExistence type="predicted"/>
<reference evidence="2" key="1">
    <citation type="submission" date="2014-11" db="EMBL/GenBank/DDBJ databases">
        <authorList>
            <person name="Amaro Gonzalez C."/>
        </authorList>
    </citation>
    <scope>NUCLEOTIDE SEQUENCE</scope>
</reference>
<name>A0A0E9RMS8_ANGAN</name>
<feature type="transmembrane region" description="Helical" evidence="1">
    <location>
        <begin position="12"/>
        <end position="41"/>
    </location>
</feature>
<organism evidence="2">
    <name type="scientific">Anguilla anguilla</name>
    <name type="common">European freshwater eel</name>
    <name type="synonym">Muraena anguilla</name>
    <dbReference type="NCBI Taxonomy" id="7936"/>
    <lineage>
        <taxon>Eukaryota</taxon>
        <taxon>Metazoa</taxon>
        <taxon>Chordata</taxon>
        <taxon>Craniata</taxon>
        <taxon>Vertebrata</taxon>
        <taxon>Euteleostomi</taxon>
        <taxon>Actinopterygii</taxon>
        <taxon>Neopterygii</taxon>
        <taxon>Teleostei</taxon>
        <taxon>Anguilliformes</taxon>
        <taxon>Anguillidae</taxon>
        <taxon>Anguilla</taxon>
    </lineage>
</organism>
<dbReference type="AlphaFoldDB" id="A0A0E9RMS8"/>
<evidence type="ECO:0000256" key="1">
    <source>
        <dbReference type="SAM" id="Phobius"/>
    </source>
</evidence>
<keyword evidence="1" id="KW-1133">Transmembrane helix</keyword>